<keyword evidence="1" id="KW-0472">Membrane</keyword>
<dbReference type="EMBL" id="JANPWB010000001">
    <property type="protein sequence ID" value="KAJ1217757.1"/>
    <property type="molecule type" value="Genomic_DNA"/>
</dbReference>
<proteinExistence type="predicted"/>
<name>A0AAV7WYI1_PLEWA</name>
<sequence>MSTLEAPPQPLVPLQEADHRRSQLLDAKFWLTGALLAPLHPLVALLIMLHLALRLKARAQGGNKHTGGADSPFLQ</sequence>
<keyword evidence="1" id="KW-1133">Transmembrane helix</keyword>
<gene>
    <name evidence="2" type="ORF">NDU88_005347</name>
</gene>
<comment type="caution">
    <text evidence="2">The sequence shown here is derived from an EMBL/GenBank/DDBJ whole genome shotgun (WGS) entry which is preliminary data.</text>
</comment>
<evidence type="ECO:0000256" key="1">
    <source>
        <dbReference type="SAM" id="Phobius"/>
    </source>
</evidence>
<protein>
    <submittedName>
        <fullName evidence="2">Uncharacterized protein</fullName>
    </submittedName>
</protein>
<reference evidence="2" key="1">
    <citation type="journal article" date="2022" name="bioRxiv">
        <title>Sequencing and chromosome-scale assembly of the giantPleurodeles waltlgenome.</title>
        <authorList>
            <person name="Brown T."/>
            <person name="Elewa A."/>
            <person name="Iarovenko S."/>
            <person name="Subramanian E."/>
            <person name="Araus A.J."/>
            <person name="Petzold A."/>
            <person name="Susuki M."/>
            <person name="Suzuki K.-i.T."/>
            <person name="Hayashi T."/>
            <person name="Toyoda A."/>
            <person name="Oliveira C."/>
            <person name="Osipova E."/>
            <person name="Leigh N.D."/>
            <person name="Simon A."/>
            <person name="Yun M.H."/>
        </authorList>
    </citation>
    <scope>NUCLEOTIDE SEQUENCE</scope>
    <source>
        <strain evidence="2">20211129_DDA</strain>
        <tissue evidence="2">Liver</tissue>
    </source>
</reference>
<evidence type="ECO:0000313" key="2">
    <source>
        <dbReference type="EMBL" id="KAJ1217757.1"/>
    </source>
</evidence>
<feature type="transmembrane region" description="Helical" evidence="1">
    <location>
        <begin position="29"/>
        <end position="53"/>
    </location>
</feature>
<keyword evidence="1" id="KW-0812">Transmembrane</keyword>
<accession>A0AAV7WYI1</accession>
<keyword evidence="3" id="KW-1185">Reference proteome</keyword>
<dbReference type="Proteomes" id="UP001066276">
    <property type="component" value="Chromosome 1_1"/>
</dbReference>
<organism evidence="2 3">
    <name type="scientific">Pleurodeles waltl</name>
    <name type="common">Iberian ribbed newt</name>
    <dbReference type="NCBI Taxonomy" id="8319"/>
    <lineage>
        <taxon>Eukaryota</taxon>
        <taxon>Metazoa</taxon>
        <taxon>Chordata</taxon>
        <taxon>Craniata</taxon>
        <taxon>Vertebrata</taxon>
        <taxon>Euteleostomi</taxon>
        <taxon>Amphibia</taxon>
        <taxon>Batrachia</taxon>
        <taxon>Caudata</taxon>
        <taxon>Salamandroidea</taxon>
        <taxon>Salamandridae</taxon>
        <taxon>Pleurodelinae</taxon>
        <taxon>Pleurodeles</taxon>
    </lineage>
</organism>
<dbReference type="AlphaFoldDB" id="A0AAV7WYI1"/>
<evidence type="ECO:0000313" key="3">
    <source>
        <dbReference type="Proteomes" id="UP001066276"/>
    </source>
</evidence>